<dbReference type="SUPFAM" id="SSF56672">
    <property type="entry name" value="DNA/RNA polymerases"/>
    <property type="match status" value="1"/>
</dbReference>
<proteinExistence type="predicted"/>
<dbReference type="InterPro" id="IPR052055">
    <property type="entry name" value="Hepadnavirus_pol/RT"/>
</dbReference>
<dbReference type="OrthoDB" id="419965at2759"/>
<evidence type="ECO:0000313" key="1">
    <source>
        <dbReference type="EMBL" id="CAE7317786.1"/>
    </source>
</evidence>
<dbReference type="Proteomes" id="UP000604046">
    <property type="component" value="Unassembled WGS sequence"/>
</dbReference>
<dbReference type="PANTHER" id="PTHR33050">
    <property type="entry name" value="REVERSE TRANSCRIPTASE DOMAIN-CONTAINING PROTEIN"/>
    <property type="match status" value="1"/>
</dbReference>
<protein>
    <submittedName>
        <fullName evidence="1">Uncharacterized protein</fullName>
    </submittedName>
</protein>
<sequence length="759" mass="82836">MSASLSDDQARALLKVLGEACSEDLSSRRPGVLKASGSGTKGSRYFVFGAYSHGSRSGLTAYTKGREKAVGVINSFAKALLPHATWTSIAVSHNELALPHRDVSNGEGSLNHSMTLGSFTAGRLFLAGGGGDDLLSDAAGVEHRGFYVDNHARFATFDARSVLHATEEWQGDRTRTLTSLILIPCVEWEFVEEAAAREHPLQACVVPLCVKEAIDKEARCSAHSLAQDRTAVLRKWTLRAQELLDSERRLHESMPAHVSVVLQGKRLLLLKEMLQDAGYCDVGIVDQIASGFDLMGHIPEAGVFRSKTVPATLTPDEVRRTAKHTRQGILLGAADGLRDEHASRLYEITLEERDKGWLQGPVDPSTLDDRASVSRRFAVFQSGKVRPIDDLSESLINSTTSRTEAVTPHGLDTICRKAFKQLALSSEGVLDGYLCVGNPATGFCRTSHALWYAGTVLLWLHWSVYFDDYLVTCEASVSKHCDLVLSSFFALLGWGISEEKEAEFATAAKVLGVVIDVGSCMLVRVSNTDERKAELTNTITALLDKGTFSIKDLTALRGRLVFAEGQIFGRGCYKHLKVVGSRIKSDRPGRIDPQMADSLRFIRDRVVNGPSRTVRAVLDDTVFLYTDACFEPGGDVLRLLGVDTAQNPIYVLEALALIAALQLFRNDIQGREVLAFLDNDGALGSFISCKSSCDCLEPLLDALVSCEEACVSSLWFERVSSEANISDAPSRGDFTELEGVHRVHCDLLSLVQDLLKSAR</sequence>
<organism evidence="1 2">
    <name type="scientific">Symbiodinium natans</name>
    <dbReference type="NCBI Taxonomy" id="878477"/>
    <lineage>
        <taxon>Eukaryota</taxon>
        <taxon>Sar</taxon>
        <taxon>Alveolata</taxon>
        <taxon>Dinophyceae</taxon>
        <taxon>Suessiales</taxon>
        <taxon>Symbiodiniaceae</taxon>
        <taxon>Symbiodinium</taxon>
    </lineage>
</organism>
<accession>A0A812NKZ0</accession>
<dbReference type="InterPro" id="IPR043502">
    <property type="entry name" value="DNA/RNA_pol_sf"/>
</dbReference>
<reference evidence="1" key="1">
    <citation type="submission" date="2021-02" db="EMBL/GenBank/DDBJ databases">
        <authorList>
            <person name="Dougan E. K."/>
            <person name="Rhodes N."/>
            <person name="Thang M."/>
            <person name="Chan C."/>
        </authorList>
    </citation>
    <scope>NUCLEOTIDE SEQUENCE</scope>
</reference>
<keyword evidence="2" id="KW-1185">Reference proteome</keyword>
<gene>
    <name evidence="1" type="ORF">SNAT2548_LOCUS16659</name>
</gene>
<comment type="caution">
    <text evidence="1">The sequence shown here is derived from an EMBL/GenBank/DDBJ whole genome shotgun (WGS) entry which is preliminary data.</text>
</comment>
<dbReference type="EMBL" id="CAJNDS010002087">
    <property type="protein sequence ID" value="CAE7317786.1"/>
    <property type="molecule type" value="Genomic_DNA"/>
</dbReference>
<dbReference type="AlphaFoldDB" id="A0A812NKZ0"/>
<evidence type="ECO:0000313" key="2">
    <source>
        <dbReference type="Proteomes" id="UP000604046"/>
    </source>
</evidence>
<dbReference type="PANTHER" id="PTHR33050:SF7">
    <property type="entry name" value="RIBONUCLEASE H"/>
    <property type="match status" value="1"/>
</dbReference>
<name>A0A812NKZ0_9DINO</name>